<dbReference type="AlphaFoldDB" id="A0A812U7J6"/>
<name>A0A812U7J6_SYMPI</name>
<proteinExistence type="predicted"/>
<gene>
    <name evidence="1" type="ORF">SPIL2461_LOCUS15158</name>
</gene>
<dbReference type="Proteomes" id="UP000649617">
    <property type="component" value="Unassembled WGS sequence"/>
</dbReference>
<protein>
    <submittedName>
        <fullName evidence="1">Uncharacterized protein</fullName>
    </submittedName>
</protein>
<dbReference type="OrthoDB" id="10265454at2759"/>
<evidence type="ECO:0000313" key="1">
    <source>
        <dbReference type="EMBL" id="CAE7565308.1"/>
    </source>
</evidence>
<keyword evidence="2" id="KW-1185">Reference proteome</keyword>
<sequence>MVIGPAWTRGEMEKPAGTKNMGTWTAAVYTPEQQARLGVNEFGQTPAAPAKAAAPCAATFGGAMPGKVGAIGPAWTRGEMEKPAGTKDMGSWTAAVYTAEQQARLGHTKHQLFGLATARSRFA</sequence>
<evidence type="ECO:0000313" key="2">
    <source>
        <dbReference type="Proteomes" id="UP000649617"/>
    </source>
</evidence>
<comment type="caution">
    <text evidence="1">The sequence shown here is derived from an EMBL/GenBank/DDBJ whole genome shotgun (WGS) entry which is preliminary data.</text>
</comment>
<reference evidence="1" key="1">
    <citation type="submission" date="2021-02" db="EMBL/GenBank/DDBJ databases">
        <authorList>
            <person name="Dougan E. K."/>
            <person name="Rhodes N."/>
            <person name="Thang M."/>
            <person name="Chan C."/>
        </authorList>
    </citation>
    <scope>NUCLEOTIDE SEQUENCE</scope>
</reference>
<dbReference type="EMBL" id="CAJNIZ010036424">
    <property type="protein sequence ID" value="CAE7565308.1"/>
    <property type="molecule type" value="Genomic_DNA"/>
</dbReference>
<organism evidence="1 2">
    <name type="scientific">Symbiodinium pilosum</name>
    <name type="common">Dinoflagellate</name>
    <dbReference type="NCBI Taxonomy" id="2952"/>
    <lineage>
        <taxon>Eukaryota</taxon>
        <taxon>Sar</taxon>
        <taxon>Alveolata</taxon>
        <taxon>Dinophyceae</taxon>
        <taxon>Suessiales</taxon>
        <taxon>Symbiodiniaceae</taxon>
        <taxon>Symbiodinium</taxon>
    </lineage>
</organism>
<accession>A0A812U7J6</accession>